<evidence type="ECO:0000313" key="4">
    <source>
        <dbReference type="Proteomes" id="UP000265716"/>
    </source>
</evidence>
<protein>
    <submittedName>
        <fullName evidence="3">Uncharacterized protein</fullName>
    </submittedName>
</protein>
<name>A0A397CXT7_APHAT</name>
<accession>A0A397CXT7</accession>
<proteinExistence type="predicted"/>
<feature type="region of interest" description="Disordered" evidence="2">
    <location>
        <begin position="473"/>
        <end position="497"/>
    </location>
</feature>
<evidence type="ECO:0000256" key="1">
    <source>
        <dbReference type="SAM" id="Coils"/>
    </source>
</evidence>
<organism evidence="3 4">
    <name type="scientific">Aphanomyces astaci</name>
    <name type="common">Crayfish plague agent</name>
    <dbReference type="NCBI Taxonomy" id="112090"/>
    <lineage>
        <taxon>Eukaryota</taxon>
        <taxon>Sar</taxon>
        <taxon>Stramenopiles</taxon>
        <taxon>Oomycota</taxon>
        <taxon>Saprolegniomycetes</taxon>
        <taxon>Saprolegniales</taxon>
        <taxon>Verrucalvaceae</taxon>
        <taxon>Aphanomyces</taxon>
    </lineage>
</organism>
<dbReference type="VEuPathDB" id="FungiDB:H257_15125"/>
<evidence type="ECO:0000313" key="3">
    <source>
        <dbReference type="EMBL" id="RHY50978.1"/>
    </source>
</evidence>
<feature type="region of interest" description="Disordered" evidence="2">
    <location>
        <begin position="400"/>
        <end position="447"/>
    </location>
</feature>
<feature type="compositionally biased region" description="Basic and acidic residues" evidence="2">
    <location>
        <begin position="15"/>
        <end position="26"/>
    </location>
</feature>
<keyword evidence="1" id="KW-0175">Coiled coil</keyword>
<dbReference type="EMBL" id="QUTC01006676">
    <property type="protein sequence ID" value="RHY50978.1"/>
    <property type="molecule type" value="Genomic_DNA"/>
</dbReference>
<dbReference type="Proteomes" id="UP000265716">
    <property type="component" value="Unassembled WGS sequence"/>
</dbReference>
<reference evidence="3 4" key="1">
    <citation type="submission" date="2018-08" db="EMBL/GenBank/DDBJ databases">
        <title>Aphanomyces genome sequencing and annotation.</title>
        <authorList>
            <person name="Minardi D."/>
            <person name="Oidtmann B."/>
            <person name="Van Der Giezen M."/>
            <person name="Studholme D.J."/>
        </authorList>
    </citation>
    <scope>NUCLEOTIDE SEQUENCE [LARGE SCALE GENOMIC DNA]</scope>
    <source>
        <strain evidence="3 4">SA</strain>
    </source>
</reference>
<evidence type="ECO:0000256" key="2">
    <source>
        <dbReference type="SAM" id="MobiDB-lite"/>
    </source>
</evidence>
<dbReference type="AlphaFoldDB" id="A0A397CXT7"/>
<feature type="region of interest" description="Disordered" evidence="2">
    <location>
        <begin position="12"/>
        <end position="32"/>
    </location>
</feature>
<feature type="coiled-coil region" evidence="1">
    <location>
        <begin position="252"/>
        <end position="313"/>
    </location>
</feature>
<comment type="caution">
    <text evidence="3">The sequence shown here is derived from an EMBL/GenBank/DDBJ whole genome shotgun (WGS) entry which is preliminary data.</text>
</comment>
<sequence length="730" mass="81351">MTHSLTDAALVLDLSHPDNAESKEGQGGDEIDLDDEEAVYRAVVGIQLPDDHGHDFMSLYEMVRRVADDQMSLVARMDRSRRLSACLLDELQHTFPVGPSSRNAAILRLADNYEFTRVALRGVQDHLRVRELELEREREQHEAVQLERDGLVDQNNCLAEENFMLRLRLSQANTAVERAVADAHSRQQIRATEEDLQLEVAEHKTLLKEQGVVLESMQGELEVARARADADARTVKAKSKQTEALAVMTALKEHMSQTLQDSRREVERLAAEMATSKNEAHQQESTGLLKAAYQAMETKLAAVTAQNQELRTENADISRCAQRALAEQVEVWSARVLKLEAQTRDQLQVSKRRVKQLNASLLAVKQSVCYFQGSARNLHAQLRDSVPSFWDWVRKKFSLRMGTGSPTSSEDGPRGSTKVTTADEEEDEEAKSGGNVADEEEKEEVASVGAIADSEQVDRAISSRLLVKETPLSRTPTRKRATTNPPGMRSPKKPRVVMSDAGRGLPTMGLISSVEVAYQDLVRRAPWERYRTQVSFIPPSFLADPMWGVKRSWTIFGAFTLGPYGPGSRRIRRFGLRADARDKLWPEVPLRVKGQAWRAPFMPTLEFVYGRDLTVRQCQAFDPDRTVPFDEAEVKEALAWMLEEAGIFGHAAATDEVYPFVAEAGSRPCEQSQWALIDPPMGTIAPEGPPAVPATSLPASSIADTRGLRRSTGKSLSLRIRSSYSVTKDV</sequence>
<gene>
    <name evidence="3" type="ORF">DYB38_009249</name>
</gene>